<evidence type="ECO:0000313" key="9">
    <source>
        <dbReference type="Proteomes" id="UP000005580"/>
    </source>
</evidence>
<dbReference type="Proteomes" id="UP000005580">
    <property type="component" value="Unassembled WGS sequence"/>
</dbReference>
<keyword evidence="3 6" id="KW-0808">Transferase</keyword>
<feature type="binding site" evidence="6">
    <location>
        <position position="132"/>
    </location>
    <ligand>
        <name>S-adenosyl-L-methionine</name>
        <dbReference type="ChEBI" id="CHEBI:59789"/>
    </ligand>
</feature>
<evidence type="ECO:0000259" key="7">
    <source>
        <dbReference type="PROSITE" id="PS51686"/>
    </source>
</evidence>
<accession>E7RQ34</accession>
<sequence length="475" mass="53316">MKLPKEFEAYTEKLMGSELYAQLLQGLAEEPHAFVRTNPFKGASFAICGSKGTVEWYEHGHWFADRPNFTFDPLLHAGVYYVQEKSSMFLAQVLRQHITGPVTMLDMCAAPGGKSTLARVVLPAGSLLVCNEPVKQRAQVLSENVQKCGIAEVIVTNNYPEEYRKAGLMFDVILCDVPCSGEGMFRKDANAIKEWSIGNVDKCSRLQREIVRSAWECLRPGGLLVYSTCTFNAKENEENVQWICKELKGEPVGVDICKEWNICGSLLSGFDAPVYRFIPRYVGDKDCVQGEGLFMAVLRKPGGKVDRKPSTTVKQQNKGRQPVKLNTIWLQNSDDFNIMQEGYSLIAIPKDMQSLYDAVADKLRVLHAGIRLGEVKGKDIVPDQSLALSLLLDREAFPIAELPYEQAIRFLRKEAVTLPIGTPKGFVLITYMGMPLGFEKHLGSRSNNLYPQEWRIKSTYMPDVAPQLYKLINDK</sequence>
<dbReference type="eggNOG" id="COG3270">
    <property type="taxonomic scope" value="Bacteria"/>
</dbReference>
<dbReference type="RefSeq" id="WP_004368568.1">
    <property type="nucleotide sequence ID" value="NZ_GL833118.1"/>
</dbReference>
<dbReference type="GO" id="GO:0008173">
    <property type="term" value="F:RNA methyltransferase activity"/>
    <property type="evidence" value="ECO:0007669"/>
    <property type="project" value="InterPro"/>
</dbReference>
<feature type="active site" description="Nucleophile" evidence="6">
    <location>
        <position position="229"/>
    </location>
</feature>
<dbReference type="STRING" id="28134.SAMN05444288_1592"/>
<keyword evidence="9" id="KW-1185">Reference proteome</keyword>
<dbReference type="Pfam" id="PF13636">
    <property type="entry name" value="Methyltranf_PUA"/>
    <property type="match status" value="1"/>
</dbReference>
<dbReference type="InterPro" id="IPR001678">
    <property type="entry name" value="MeTrfase_RsmB-F_NOP2_dom"/>
</dbReference>
<feature type="binding site" evidence="6">
    <location>
        <position position="176"/>
    </location>
    <ligand>
        <name>S-adenosyl-L-methionine</name>
        <dbReference type="ChEBI" id="CHEBI:59789"/>
    </ligand>
</feature>
<dbReference type="EMBL" id="AEPE02000004">
    <property type="protein sequence ID" value="EFZ37227.1"/>
    <property type="molecule type" value="Genomic_DNA"/>
</dbReference>
<name>E7RQ34_9BACT</name>
<comment type="similarity">
    <text evidence="6">Belongs to the class I-like SAM-binding methyltransferase superfamily. RsmB/NOP family.</text>
</comment>
<dbReference type="InterPro" id="IPR031341">
    <property type="entry name" value="Methyltr_RsmF_N"/>
</dbReference>
<dbReference type="AlphaFoldDB" id="E7RQ34"/>
<evidence type="ECO:0000256" key="5">
    <source>
        <dbReference type="ARBA" id="ARBA00022884"/>
    </source>
</evidence>
<dbReference type="InterPro" id="IPR027391">
    <property type="entry name" value="Nol1_Nop2_Fmu_2"/>
</dbReference>
<dbReference type="InterPro" id="IPR049560">
    <property type="entry name" value="MeTrfase_RsmB-F_NOP2_cat"/>
</dbReference>
<keyword evidence="4 6" id="KW-0949">S-adenosyl-L-methionine</keyword>
<keyword evidence="5 6" id="KW-0694">RNA-binding</keyword>
<dbReference type="PANTHER" id="PTHR22807">
    <property type="entry name" value="NOP2 YEAST -RELATED NOL1/NOP2/FMU SUN DOMAIN-CONTAINING"/>
    <property type="match status" value="1"/>
</dbReference>
<dbReference type="GO" id="GO:0003723">
    <property type="term" value="F:RNA binding"/>
    <property type="evidence" value="ECO:0007669"/>
    <property type="project" value="UniProtKB-UniRule"/>
</dbReference>
<gene>
    <name evidence="8" type="ORF">HMPREF0663_11285</name>
</gene>
<protein>
    <submittedName>
        <fullName evidence="8">NOL1/NOP2/sun family protein</fullName>
    </submittedName>
</protein>
<dbReference type="Gene3D" id="3.40.50.150">
    <property type="entry name" value="Vaccinia Virus protein VP39"/>
    <property type="match status" value="1"/>
</dbReference>
<keyword evidence="1" id="KW-0963">Cytoplasm</keyword>
<evidence type="ECO:0000256" key="3">
    <source>
        <dbReference type="ARBA" id="ARBA00022679"/>
    </source>
</evidence>
<evidence type="ECO:0000256" key="2">
    <source>
        <dbReference type="ARBA" id="ARBA00022603"/>
    </source>
</evidence>
<dbReference type="Gene3D" id="3.30.70.1170">
    <property type="entry name" value="Sun protein, domain 3"/>
    <property type="match status" value="1"/>
</dbReference>
<dbReference type="PROSITE" id="PS51686">
    <property type="entry name" value="SAM_MT_RSMB_NOP"/>
    <property type="match status" value="1"/>
</dbReference>
<keyword evidence="2 6" id="KW-0489">Methyltransferase</keyword>
<evidence type="ECO:0000256" key="1">
    <source>
        <dbReference type="ARBA" id="ARBA00022490"/>
    </source>
</evidence>
<dbReference type="InterPro" id="IPR023267">
    <property type="entry name" value="RCMT"/>
</dbReference>
<dbReference type="eggNOG" id="COG0144">
    <property type="taxonomic scope" value="Bacteria"/>
</dbReference>
<comment type="caution">
    <text evidence="8">The sequence shown here is derived from an EMBL/GenBank/DDBJ whole genome shotgun (WGS) entry which is preliminary data.</text>
</comment>
<dbReference type="Gene3D" id="2.30.130.60">
    <property type="match status" value="1"/>
</dbReference>
<feature type="binding site" evidence="6">
    <location>
        <begin position="108"/>
        <end position="114"/>
    </location>
    <ligand>
        <name>S-adenosyl-L-methionine</name>
        <dbReference type="ChEBI" id="CHEBI:59789"/>
    </ligand>
</feature>
<dbReference type="SUPFAM" id="SSF53335">
    <property type="entry name" value="S-adenosyl-L-methionine-dependent methyltransferases"/>
    <property type="match status" value="1"/>
</dbReference>
<dbReference type="InterPro" id="IPR029063">
    <property type="entry name" value="SAM-dependent_MTases_sf"/>
</dbReference>
<evidence type="ECO:0000256" key="6">
    <source>
        <dbReference type="PROSITE-ProRule" id="PRU01023"/>
    </source>
</evidence>
<reference evidence="8" key="1">
    <citation type="submission" date="2011-01" db="EMBL/GenBank/DDBJ databases">
        <authorList>
            <person name="Muzny D."/>
            <person name="Qin X."/>
            <person name="Buhay C."/>
            <person name="Dugan-Rocha S."/>
            <person name="Ding Y."/>
            <person name="Chen G."/>
            <person name="Hawes A."/>
            <person name="Holder M."/>
            <person name="Jhangiani S."/>
            <person name="Johnson A."/>
            <person name="Khan Z."/>
            <person name="Li Z."/>
            <person name="Liu W."/>
            <person name="Liu X."/>
            <person name="Perez L."/>
            <person name="Shen H."/>
            <person name="Wang Q."/>
            <person name="Watt J."/>
            <person name="Xi L."/>
            <person name="Xin Y."/>
            <person name="Zhou J."/>
            <person name="Deng J."/>
            <person name="Jiang H."/>
            <person name="Liu Y."/>
            <person name="Qu J."/>
            <person name="Song X.-Z."/>
            <person name="Zhang L."/>
            <person name="Villasana D."/>
            <person name="Johnson A."/>
            <person name="Liu J."/>
            <person name="Liyanage D."/>
            <person name="Lorensuhewa L."/>
            <person name="Robinson T."/>
            <person name="Song A."/>
            <person name="Song B.-B."/>
            <person name="Dinh H."/>
            <person name="Thornton R."/>
            <person name="Coyle M."/>
            <person name="Francisco L."/>
            <person name="Jackson L."/>
            <person name="Javaid M."/>
            <person name="Korchina V."/>
            <person name="Kovar C."/>
            <person name="Mata R."/>
            <person name="Mathew T."/>
            <person name="Ngo R."/>
            <person name="Nguyen L."/>
            <person name="Nguyen N."/>
            <person name="Okwuonu G."/>
            <person name="Ongeri F."/>
            <person name="Pham C."/>
            <person name="Simmons D."/>
            <person name="Wilczek-Boney K."/>
            <person name="Hale W."/>
            <person name="Jakkamsetti A."/>
            <person name="Pham P."/>
            <person name="Ruth R."/>
            <person name="San Lucas F."/>
            <person name="Warren J."/>
            <person name="Zhang J."/>
            <person name="Zhao Z."/>
            <person name="Zhou C."/>
            <person name="Zhu D."/>
            <person name="Lee S."/>
            <person name="Bess C."/>
            <person name="Blankenburg K."/>
            <person name="Forbes L."/>
            <person name="Fu Q."/>
            <person name="Gubbala S."/>
            <person name="Hirani K."/>
            <person name="Jayaseelan J.C."/>
            <person name="Lara F."/>
            <person name="Munidasa M."/>
            <person name="Palculict T."/>
            <person name="Patil S."/>
            <person name="Pu L.-L."/>
            <person name="Saada N."/>
            <person name="Tang L."/>
            <person name="Weissenberger G."/>
            <person name="Zhu Y."/>
            <person name="Hemphill L."/>
            <person name="Shang Y."/>
            <person name="Youmans B."/>
            <person name="Ayvaz T."/>
            <person name="Ross M."/>
            <person name="Santibanez J."/>
            <person name="Aqrawi P."/>
            <person name="Gross S."/>
            <person name="Joshi V."/>
            <person name="Fowler G."/>
            <person name="Nazareth L."/>
            <person name="Reid J."/>
            <person name="Worley K."/>
            <person name="Petrosino J."/>
            <person name="Highlander S."/>
            <person name="Gibbs R."/>
        </authorList>
    </citation>
    <scope>NUCLEOTIDE SEQUENCE [LARGE SCALE GENOMIC DNA]</scope>
    <source>
        <strain evidence="8">ATCC 33269</strain>
    </source>
</reference>
<evidence type="ECO:0000313" key="8">
    <source>
        <dbReference type="EMBL" id="EFZ37227.1"/>
    </source>
</evidence>
<organism evidence="8 9">
    <name type="scientific">Hoylesella oralis ATCC 33269</name>
    <dbReference type="NCBI Taxonomy" id="873533"/>
    <lineage>
        <taxon>Bacteria</taxon>
        <taxon>Pseudomonadati</taxon>
        <taxon>Bacteroidota</taxon>
        <taxon>Bacteroidia</taxon>
        <taxon>Bacteroidales</taxon>
        <taxon>Prevotellaceae</taxon>
        <taxon>Hoylesella</taxon>
    </lineage>
</organism>
<dbReference type="PRINTS" id="PR02008">
    <property type="entry name" value="RCMTFAMILY"/>
</dbReference>
<evidence type="ECO:0000256" key="4">
    <source>
        <dbReference type="ARBA" id="ARBA00022691"/>
    </source>
</evidence>
<dbReference type="PANTHER" id="PTHR22807:SF30">
    <property type="entry name" value="28S RRNA (CYTOSINE(4447)-C(5))-METHYLTRANSFERASE-RELATED"/>
    <property type="match status" value="1"/>
</dbReference>
<proteinExistence type="inferred from homology"/>
<dbReference type="HOGENOM" id="CLU_005316_6_0_10"/>
<dbReference type="Pfam" id="PF01189">
    <property type="entry name" value="Methyltr_RsmB-F"/>
    <property type="match status" value="1"/>
</dbReference>
<comment type="caution">
    <text evidence="6">Lacks conserved residue(s) required for the propagation of feature annotation.</text>
</comment>
<dbReference type="Pfam" id="PF17125">
    <property type="entry name" value="Methyltr_RsmF_N"/>
    <property type="match status" value="1"/>
</dbReference>
<dbReference type="GO" id="GO:0001510">
    <property type="term" value="P:RNA methylation"/>
    <property type="evidence" value="ECO:0007669"/>
    <property type="project" value="InterPro"/>
</dbReference>
<feature type="domain" description="SAM-dependent MTase RsmB/NOP-type" evidence="7">
    <location>
        <begin position="1"/>
        <end position="301"/>
    </location>
</feature>